<dbReference type="InterPro" id="IPR012347">
    <property type="entry name" value="Ferritin-like"/>
</dbReference>
<evidence type="ECO:0000256" key="1">
    <source>
        <dbReference type="SAM" id="SignalP"/>
    </source>
</evidence>
<dbReference type="EMBL" id="JBHSDC010000029">
    <property type="protein sequence ID" value="MFC4233339.1"/>
    <property type="molecule type" value="Genomic_DNA"/>
</dbReference>
<organism evidence="3 4">
    <name type="scientific">Parasediminibacterium paludis</name>
    <dbReference type="NCBI Taxonomy" id="908966"/>
    <lineage>
        <taxon>Bacteria</taxon>
        <taxon>Pseudomonadati</taxon>
        <taxon>Bacteroidota</taxon>
        <taxon>Chitinophagia</taxon>
        <taxon>Chitinophagales</taxon>
        <taxon>Chitinophagaceae</taxon>
        <taxon>Parasediminibacterium</taxon>
    </lineage>
</organism>
<dbReference type="InterPro" id="IPR005183">
    <property type="entry name" value="DUF305_CopM-like"/>
</dbReference>
<accession>A0ABV8Q1Y3</accession>
<dbReference type="PANTHER" id="PTHR36933:SF1">
    <property type="entry name" value="SLL0788 PROTEIN"/>
    <property type="match status" value="1"/>
</dbReference>
<dbReference type="Gene3D" id="1.20.1260.10">
    <property type="match status" value="2"/>
</dbReference>
<keyword evidence="1" id="KW-0732">Signal</keyword>
<dbReference type="Proteomes" id="UP001595906">
    <property type="component" value="Unassembled WGS sequence"/>
</dbReference>
<sequence>MKILIPAALAVMFLLQACNGDNKSTTDSKMGSDTAMKMTEHNDAEMDGDGKMNMNNELMKSMMSSMDKMKAVKMNGDFDAEFAAMMIEHHQGAIDMANIELKSGSDNTMKAMAQSIITAQKAEIEKFKTILASHKENIVKGDHPELMEAMSSMDTKTKETKMTGNVDKDFAMMMKVHHSGAIEMSKGELGDGKVYELKKMAQQIIEEQNKEVKQFDEWLATQK</sequence>
<dbReference type="PROSITE" id="PS51257">
    <property type="entry name" value="PROKAR_LIPOPROTEIN"/>
    <property type="match status" value="1"/>
</dbReference>
<reference evidence="4" key="1">
    <citation type="journal article" date="2019" name="Int. J. Syst. Evol. Microbiol.">
        <title>The Global Catalogue of Microorganisms (GCM) 10K type strain sequencing project: providing services to taxonomists for standard genome sequencing and annotation.</title>
        <authorList>
            <consortium name="The Broad Institute Genomics Platform"/>
            <consortium name="The Broad Institute Genome Sequencing Center for Infectious Disease"/>
            <person name="Wu L."/>
            <person name="Ma J."/>
        </authorList>
    </citation>
    <scope>NUCLEOTIDE SEQUENCE [LARGE SCALE GENOMIC DNA]</scope>
    <source>
        <strain evidence="4">CECT 8010</strain>
    </source>
</reference>
<feature type="chain" id="PRO_5046084887" evidence="1">
    <location>
        <begin position="18"/>
        <end position="223"/>
    </location>
</feature>
<name>A0ABV8Q1Y3_9BACT</name>
<feature type="signal peptide" evidence="1">
    <location>
        <begin position="1"/>
        <end position="17"/>
    </location>
</feature>
<evidence type="ECO:0000259" key="2">
    <source>
        <dbReference type="Pfam" id="PF03713"/>
    </source>
</evidence>
<dbReference type="Pfam" id="PF03713">
    <property type="entry name" value="DUF305"/>
    <property type="match status" value="2"/>
</dbReference>
<feature type="domain" description="DUF305" evidence="2">
    <location>
        <begin position="141"/>
        <end position="219"/>
    </location>
</feature>
<evidence type="ECO:0000313" key="3">
    <source>
        <dbReference type="EMBL" id="MFC4233339.1"/>
    </source>
</evidence>
<protein>
    <submittedName>
        <fullName evidence="3">DUF305 domain-containing protein</fullName>
    </submittedName>
</protein>
<gene>
    <name evidence="3" type="ORF">ACFOW1_15665</name>
</gene>
<comment type="caution">
    <text evidence="3">The sequence shown here is derived from an EMBL/GenBank/DDBJ whole genome shotgun (WGS) entry which is preliminary data.</text>
</comment>
<evidence type="ECO:0000313" key="4">
    <source>
        <dbReference type="Proteomes" id="UP001595906"/>
    </source>
</evidence>
<keyword evidence="4" id="KW-1185">Reference proteome</keyword>
<proteinExistence type="predicted"/>
<feature type="domain" description="DUF305" evidence="2">
    <location>
        <begin position="41"/>
        <end position="131"/>
    </location>
</feature>
<dbReference type="PANTHER" id="PTHR36933">
    <property type="entry name" value="SLL0788 PROTEIN"/>
    <property type="match status" value="1"/>
</dbReference>
<dbReference type="RefSeq" id="WP_379015573.1">
    <property type="nucleotide sequence ID" value="NZ_JBHSDC010000029.1"/>
</dbReference>